<dbReference type="InterPro" id="IPR036388">
    <property type="entry name" value="WH-like_DNA-bd_sf"/>
</dbReference>
<accession>A0A517R3R6</accession>
<dbReference type="Proteomes" id="UP000317318">
    <property type="component" value="Chromosome"/>
</dbReference>
<dbReference type="SMART" id="SM00448">
    <property type="entry name" value="REC"/>
    <property type="match status" value="1"/>
</dbReference>
<evidence type="ECO:0000256" key="2">
    <source>
        <dbReference type="ARBA" id="ARBA00023012"/>
    </source>
</evidence>
<dbReference type="PANTHER" id="PTHR48111">
    <property type="entry name" value="REGULATOR OF RPOS"/>
    <property type="match status" value="1"/>
</dbReference>
<evidence type="ECO:0000259" key="9">
    <source>
        <dbReference type="PROSITE" id="PS51755"/>
    </source>
</evidence>
<evidence type="ECO:0000313" key="10">
    <source>
        <dbReference type="EMBL" id="QDT38532.1"/>
    </source>
</evidence>
<dbReference type="Pfam" id="PF00486">
    <property type="entry name" value="Trans_reg_C"/>
    <property type="match status" value="1"/>
</dbReference>
<dbReference type="Pfam" id="PF00072">
    <property type="entry name" value="Response_reg"/>
    <property type="match status" value="1"/>
</dbReference>
<evidence type="ECO:0000256" key="7">
    <source>
        <dbReference type="PROSITE-ProRule" id="PRU01091"/>
    </source>
</evidence>
<dbReference type="RefSeq" id="WP_145364633.1">
    <property type="nucleotide sequence ID" value="NZ_CP036268.1"/>
</dbReference>
<dbReference type="SUPFAM" id="SSF46894">
    <property type="entry name" value="C-terminal effector domain of the bipartite response regulators"/>
    <property type="match status" value="1"/>
</dbReference>
<proteinExistence type="predicted"/>
<evidence type="ECO:0000256" key="1">
    <source>
        <dbReference type="ARBA" id="ARBA00022553"/>
    </source>
</evidence>
<dbReference type="GO" id="GO:0000156">
    <property type="term" value="F:phosphorelay response regulator activity"/>
    <property type="evidence" value="ECO:0007669"/>
    <property type="project" value="TreeGrafter"/>
</dbReference>
<keyword evidence="1 6" id="KW-0597">Phosphoprotein</keyword>
<dbReference type="SMART" id="SM00862">
    <property type="entry name" value="Trans_reg_C"/>
    <property type="match status" value="1"/>
</dbReference>
<keyword evidence="11" id="KW-1185">Reference proteome</keyword>
<dbReference type="SUPFAM" id="SSF52172">
    <property type="entry name" value="CheY-like"/>
    <property type="match status" value="1"/>
</dbReference>
<evidence type="ECO:0000256" key="3">
    <source>
        <dbReference type="ARBA" id="ARBA00023015"/>
    </source>
</evidence>
<keyword evidence="2" id="KW-0902">Two-component regulatory system</keyword>
<evidence type="ECO:0000313" key="11">
    <source>
        <dbReference type="Proteomes" id="UP000317318"/>
    </source>
</evidence>
<keyword evidence="3" id="KW-0805">Transcription regulation</keyword>
<evidence type="ECO:0000256" key="5">
    <source>
        <dbReference type="ARBA" id="ARBA00023163"/>
    </source>
</evidence>
<dbReference type="InterPro" id="IPR001789">
    <property type="entry name" value="Sig_transdc_resp-reg_receiver"/>
</dbReference>
<dbReference type="GO" id="GO:0000976">
    <property type="term" value="F:transcription cis-regulatory region binding"/>
    <property type="evidence" value="ECO:0007669"/>
    <property type="project" value="TreeGrafter"/>
</dbReference>
<dbReference type="CDD" id="cd00383">
    <property type="entry name" value="trans_reg_C"/>
    <property type="match status" value="1"/>
</dbReference>
<dbReference type="GO" id="GO:0006355">
    <property type="term" value="P:regulation of DNA-templated transcription"/>
    <property type="evidence" value="ECO:0007669"/>
    <property type="project" value="InterPro"/>
</dbReference>
<name>A0A517R3R6_9PLAN</name>
<dbReference type="Gene3D" id="1.10.10.10">
    <property type="entry name" value="Winged helix-like DNA-binding domain superfamily/Winged helix DNA-binding domain"/>
    <property type="match status" value="1"/>
</dbReference>
<reference evidence="10 11" key="1">
    <citation type="submission" date="2019-02" db="EMBL/GenBank/DDBJ databases">
        <title>Deep-cultivation of Planctomycetes and their phenomic and genomic characterization uncovers novel biology.</title>
        <authorList>
            <person name="Wiegand S."/>
            <person name="Jogler M."/>
            <person name="Boedeker C."/>
            <person name="Pinto D."/>
            <person name="Vollmers J."/>
            <person name="Rivas-Marin E."/>
            <person name="Kohn T."/>
            <person name="Peeters S.H."/>
            <person name="Heuer A."/>
            <person name="Rast P."/>
            <person name="Oberbeckmann S."/>
            <person name="Bunk B."/>
            <person name="Jeske O."/>
            <person name="Meyerdierks A."/>
            <person name="Storesund J.E."/>
            <person name="Kallscheuer N."/>
            <person name="Luecker S."/>
            <person name="Lage O.M."/>
            <person name="Pohl T."/>
            <person name="Merkel B.J."/>
            <person name="Hornburger P."/>
            <person name="Mueller R.-W."/>
            <person name="Bruemmer F."/>
            <person name="Labrenz M."/>
            <person name="Spormann A.M."/>
            <person name="Op den Camp H."/>
            <person name="Overmann J."/>
            <person name="Amann R."/>
            <person name="Jetten M.S.M."/>
            <person name="Mascher T."/>
            <person name="Medema M.H."/>
            <person name="Devos D.P."/>
            <person name="Kaster A.-K."/>
            <person name="Ovreas L."/>
            <person name="Rohde M."/>
            <person name="Galperin M.Y."/>
            <person name="Jogler C."/>
        </authorList>
    </citation>
    <scope>NUCLEOTIDE SEQUENCE [LARGE SCALE GENOMIC DNA]</scope>
    <source>
        <strain evidence="10 11">Pan189</strain>
    </source>
</reference>
<feature type="DNA-binding region" description="OmpR/PhoB-type" evidence="7">
    <location>
        <begin position="134"/>
        <end position="237"/>
    </location>
</feature>
<dbReference type="InterPro" id="IPR001867">
    <property type="entry name" value="OmpR/PhoB-type_DNA-bd"/>
</dbReference>
<dbReference type="PROSITE" id="PS51755">
    <property type="entry name" value="OMPR_PHOB"/>
    <property type="match status" value="1"/>
</dbReference>
<dbReference type="Gene3D" id="3.40.50.2300">
    <property type="match status" value="1"/>
</dbReference>
<sequence>MKLLIVEDEEALAAGLAFNFKQEGYAVTVAMDGRSALNHYSGDKSPFDVIILDLMLPGMSGYDVCREIRKQDRRVPILILSARQLPEDRTLAFDAGTDQYLSKPFSLPEVISRVKNLLARRSDREAEVTSSTPGGQFQFDGVTIDFDQFQVVIDRPDKQEKHELTTLEAQLLRYFIQHEGRVLPRMEILENVWPPDSDVTTRTIDNFVMRLRRMIEADPANPQFLLSVRGTGYKFRARSDS</sequence>
<keyword evidence="4 7" id="KW-0238">DNA-binding</keyword>
<dbReference type="CDD" id="cd17574">
    <property type="entry name" value="REC_OmpR"/>
    <property type="match status" value="1"/>
</dbReference>
<dbReference type="FunFam" id="3.40.50.2300:FF:000002">
    <property type="entry name" value="DNA-binding response regulator PhoP"/>
    <property type="match status" value="1"/>
</dbReference>
<feature type="modified residue" description="4-aspartylphosphate" evidence="6">
    <location>
        <position position="53"/>
    </location>
</feature>
<dbReference type="InterPro" id="IPR039420">
    <property type="entry name" value="WalR-like"/>
</dbReference>
<dbReference type="PROSITE" id="PS50110">
    <property type="entry name" value="RESPONSE_REGULATORY"/>
    <property type="match status" value="1"/>
</dbReference>
<dbReference type="InterPro" id="IPR011006">
    <property type="entry name" value="CheY-like_superfamily"/>
</dbReference>
<dbReference type="AlphaFoldDB" id="A0A517R3R6"/>
<dbReference type="GO" id="GO:0032993">
    <property type="term" value="C:protein-DNA complex"/>
    <property type="evidence" value="ECO:0007669"/>
    <property type="project" value="TreeGrafter"/>
</dbReference>
<feature type="domain" description="OmpR/PhoB-type" evidence="9">
    <location>
        <begin position="134"/>
        <end position="237"/>
    </location>
</feature>
<dbReference type="KEGG" id="svp:Pan189_29260"/>
<organism evidence="10 11">
    <name type="scientific">Stratiformator vulcanicus</name>
    <dbReference type="NCBI Taxonomy" id="2527980"/>
    <lineage>
        <taxon>Bacteria</taxon>
        <taxon>Pseudomonadati</taxon>
        <taxon>Planctomycetota</taxon>
        <taxon>Planctomycetia</taxon>
        <taxon>Planctomycetales</taxon>
        <taxon>Planctomycetaceae</taxon>
        <taxon>Stratiformator</taxon>
    </lineage>
</organism>
<dbReference type="EMBL" id="CP036268">
    <property type="protein sequence ID" value="QDT38532.1"/>
    <property type="molecule type" value="Genomic_DNA"/>
</dbReference>
<feature type="domain" description="Response regulatory" evidence="8">
    <location>
        <begin position="2"/>
        <end position="118"/>
    </location>
</feature>
<dbReference type="GO" id="GO:0005829">
    <property type="term" value="C:cytosol"/>
    <property type="evidence" value="ECO:0007669"/>
    <property type="project" value="TreeGrafter"/>
</dbReference>
<evidence type="ECO:0000256" key="6">
    <source>
        <dbReference type="PROSITE-ProRule" id="PRU00169"/>
    </source>
</evidence>
<evidence type="ECO:0000256" key="4">
    <source>
        <dbReference type="ARBA" id="ARBA00023125"/>
    </source>
</evidence>
<dbReference type="InterPro" id="IPR016032">
    <property type="entry name" value="Sig_transdc_resp-reg_C-effctor"/>
</dbReference>
<keyword evidence="5" id="KW-0804">Transcription</keyword>
<protein>
    <submittedName>
        <fullName evidence="10">Sensory transduction protein regX3</fullName>
    </submittedName>
</protein>
<dbReference type="OrthoDB" id="272875at2"/>
<dbReference type="PANTHER" id="PTHR48111:SF21">
    <property type="entry name" value="DNA-BINDING DUAL MASTER TRANSCRIPTIONAL REGULATOR RPAA"/>
    <property type="match status" value="1"/>
</dbReference>
<gene>
    <name evidence="10" type="primary">regX3</name>
    <name evidence="10" type="ORF">Pan189_29260</name>
</gene>
<evidence type="ECO:0000259" key="8">
    <source>
        <dbReference type="PROSITE" id="PS50110"/>
    </source>
</evidence>